<feature type="domain" description="UspA" evidence="2">
    <location>
        <begin position="7"/>
        <end position="142"/>
    </location>
</feature>
<dbReference type="InterPro" id="IPR006015">
    <property type="entry name" value="Universal_stress_UspA"/>
</dbReference>
<evidence type="ECO:0000256" key="1">
    <source>
        <dbReference type="ARBA" id="ARBA00008791"/>
    </source>
</evidence>
<dbReference type="InterPro" id="IPR014729">
    <property type="entry name" value="Rossmann-like_a/b/a_fold"/>
</dbReference>
<dbReference type="PANTHER" id="PTHR46268:SF6">
    <property type="entry name" value="UNIVERSAL STRESS PROTEIN UP12"/>
    <property type="match status" value="1"/>
</dbReference>
<dbReference type="InterPro" id="IPR006016">
    <property type="entry name" value="UspA"/>
</dbReference>
<name>A0A5P2DRQ9_STRVZ</name>
<gene>
    <name evidence="3" type="ORF">DEJ51_30125</name>
</gene>
<proteinExistence type="inferred from homology"/>
<evidence type="ECO:0000313" key="3">
    <source>
        <dbReference type="EMBL" id="QES57885.1"/>
    </source>
</evidence>
<comment type="similarity">
    <text evidence="1">Belongs to the universal stress protein A family.</text>
</comment>
<dbReference type="Gene3D" id="3.40.50.620">
    <property type="entry name" value="HUPs"/>
    <property type="match status" value="2"/>
</dbReference>
<sequence length="297" mass="31681">MPGEAIMNDRIVVGLDGSAESLAAAHWAAREALLRGVPLHLVHAEEWASPRDLPVPTSEVRRRWAQALLNETAEGLRASHPELEVDIRSIDGRPAAELIGMAAAAHMIVLGSRGLGTVTGFVLGSVGMAVIQATVRPVVMVRASEDAVPRPDGRHAARDLLVGVDISRPCDALLAFAFEEAARRSCALHALHSWSLPPLVGYGATYDPRVHAQLEMSAEASLRDVLAPWRDKYPDVGVIARASIGHAPTELIERGVESGLIVVGRRIRRSSIGAHIGPVTHAVLHHAKAPVAVIAHE</sequence>
<dbReference type="AlphaFoldDB" id="A0A5P2DRQ9"/>
<dbReference type="OrthoDB" id="4867015at2"/>
<dbReference type="PANTHER" id="PTHR46268">
    <property type="entry name" value="STRESS RESPONSE PROTEIN NHAX"/>
    <property type="match status" value="1"/>
</dbReference>
<feature type="domain" description="UspA" evidence="2">
    <location>
        <begin position="159"/>
        <end position="294"/>
    </location>
</feature>
<evidence type="ECO:0000259" key="2">
    <source>
        <dbReference type="Pfam" id="PF00582"/>
    </source>
</evidence>
<organism evidence="3 4">
    <name type="scientific">Streptomyces venezuelae</name>
    <dbReference type="NCBI Taxonomy" id="54571"/>
    <lineage>
        <taxon>Bacteria</taxon>
        <taxon>Bacillati</taxon>
        <taxon>Actinomycetota</taxon>
        <taxon>Actinomycetes</taxon>
        <taxon>Kitasatosporales</taxon>
        <taxon>Streptomycetaceae</taxon>
        <taxon>Streptomyces</taxon>
    </lineage>
</organism>
<dbReference type="SUPFAM" id="SSF52402">
    <property type="entry name" value="Adenine nucleotide alpha hydrolases-like"/>
    <property type="match status" value="2"/>
</dbReference>
<evidence type="ECO:0000313" key="4">
    <source>
        <dbReference type="Proteomes" id="UP000324101"/>
    </source>
</evidence>
<reference evidence="3 4" key="1">
    <citation type="submission" date="2018-05" db="EMBL/GenBank/DDBJ databases">
        <title>Streptomyces venezuelae.</title>
        <authorList>
            <person name="Kim W."/>
            <person name="Lee N."/>
            <person name="Cho B.-K."/>
        </authorList>
    </citation>
    <scope>NUCLEOTIDE SEQUENCE [LARGE SCALE GENOMIC DNA]</scope>
    <source>
        <strain evidence="3 4">ATCC 21018</strain>
    </source>
</reference>
<dbReference type="EMBL" id="CP029189">
    <property type="protein sequence ID" value="QES57885.1"/>
    <property type="molecule type" value="Genomic_DNA"/>
</dbReference>
<accession>A0A5P2DRQ9</accession>
<dbReference type="PRINTS" id="PR01438">
    <property type="entry name" value="UNVRSLSTRESS"/>
</dbReference>
<dbReference type="Proteomes" id="UP000324101">
    <property type="component" value="Chromosome"/>
</dbReference>
<dbReference type="Pfam" id="PF00582">
    <property type="entry name" value="Usp"/>
    <property type="match status" value="2"/>
</dbReference>
<protein>
    <submittedName>
        <fullName evidence="3">Universal stress protein</fullName>
    </submittedName>
</protein>